<name>A0A7H0IQI6_9ACTN</name>
<gene>
    <name evidence="1" type="ORF">IAG44_40340</name>
</gene>
<accession>A0A7H0IQI6</accession>
<reference evidence="1 2" key="1">
    <citation type="submission" date="2020-08" db="EMBL/GenBank/DDBJ databases">
        <title>A novel species.</title>
        <authorList>
            <person name="Gao J."/>
        </authorList>
    </citation>
    <scope>NUCLEOTIDE SEQUENCE [LARGE SCALE GENOMIC DNA]</scope>
    <source>
        <strain evidence="1 2">CRXT-G-22</strain>
    </source>
</reference>
<dbReference type="KEGG" id="sroi:IAG44_40340"/>
<dbReference type="AlphaFoldDB" id="A0A7H0IQI6"/>
<protein>
    <submittedName>
        <fullName evidence="1">Uncharacterized protein</fullName>
    </submittedName>
</protein>
<dbReference type="RefSeq" id="WP_187751975.1">
    <property type="nucleotide sequence ID" value="NZ_CP060828.1"/>
</dbReference>
<proteinExistence type="predicted"/>
<keyword evidence="2" id="KW-1185">Reference proteome</keyword>
<evidence type="ECO:0000313" key="2">
    <source>
        <dbReference type="Proteomes" id="UP000516052"/>
    </source>
</evidence>
<organism evidence="1 2">
    <name type="scientific">Streptomyces roseirectus</name>
    <dbReference type="NCBI Taxonomy" id="2768066"/>
    <lineage>
        <taxon>Bacteria</taxon>
        <taxon>Bacillati</taxon>
        <taxon>Actinomycetota</taxon>
        <taxon>Actinomycetes</taxon>
        <taxon>Kitasatosporales</taxon>
        <taxon>Streptomycetaceae</taxon>
        <taxon>Streptomyces</taxon>
    </lineage>
</organism>
<sequence length="95" mass="10374">MGSSPVFKAAPSGYQWVRSKTCEQYGSVASEGLYRAQGHIQADHCRVEGVGEIECRATVQVPLHCIRGHDGNAVPVMTPDRRCPRIIGHLLYGLP</sequence>
<dbReference type="EMBL" id="CP060828">
    <property type="protein sequence ID" value="QNP75052.1"/>
    <property type="molecule type" value="Genomic_DNA"/>
</dbReference>
<dbReference type="Proteomes" id="UP000516052">
    <property type="component" value="Chromosome"/>
</dbReference>
<evidence type="ECO:0000313" key="1">
    <source>
        <dbReference type="EMBL" id="QNP75052.1"/>
    </source>
</evidence>